<dbReference type="Proteomes" id="UP000887574">
    <property type="component" value="Unplaced"/>
</dbReference>
<dbReference type="GO" id="GO:0005049">
    <property type="term" value="F:nuclear export signal receptor activity"/>
    <property type="evidence" value="ECO:0007669"/>
    <property type="project" value="InterPro"/>
</dbReference>
<dbReference type="SUPFAM" id="SSF48371">
    <property type="entry name" value="ARM repeat"/>
    <property type="match status" value="1"/>
</dbReference>
<dbReference type="InterPro" id="IPR040485">
    <property type="entry name" value="XPO1_repeat_3"/>
</dbReference>
<accession>A0A915DCM7</accession>
<dbReference type="GO" id="GO:0005634">
    <property type="term" value="C:nucleus"/>
    <property type="evidence" value="ECO:0007669"/>
    <property type="project" value="TreeGrafter"/>
</dbReference>
<dbReference type="GO" id="GO:0000055">
    <property type="term" value="P:ribosomal large subunit export from nucleus"/>
    <property type="evidence" value="ECO:0007669"/>
    <property type="project" value="TreeGrafter"/>
</dbReference>
<feature type="domain" description="Exportin-1/Importin-beta-like" evidence="1">
    <location>
        <begin position="1"/>
        <end position="101"/>
    </location>
</feature>
<dbReference type="GO" id="GO:0005737">
    <property type="term" value="C:cytoplasm"/>
    <property type="evidence" value="ECO:0007669"/>
    <property type="project" value="TreeGrafter"/>
</dbReference>
<dbReference type="GO" id="GO:0006611">
    <property type="term" value="P:protein export from nucleus"/>
    <property type="evidence" value="ECO:0007669"/>
    <property type="project" value="InterPro"/>
</dbReference>
<name>A0A915DCM7_9BILA</name>
<evidence type="ECO:0000313" key="2">
    <source>
        <dbReference type="Proteomes" id="UP000887574"/>
    </source>
</evidence>
<evidence type="ECO:0000313" key="3">
    <source>
        <dbReference type="WBParaSite" id="jg18504"/>
    </source>
</evidence>
<dbReference type="InterPro" id="IPR013598">
    <property type="entry name" value="Exportin-1/Importin-b-like"/>
</dbReference>
<dbReference type="PANTHER" id="PTHR11223:SF2">
    <property type="entry name" value="EXPORTIN-1"/>
    <property type="match status" value="1"/>
</dbReference>
<dbReference type="Pfam" id="PF18784">
    <property type="entry name" value="CRM1_repeat_2"/>
    <property type="match status" value="1"/>
</dbReference>
<dbReference type="AlphaFoldDB" id="A0A915DCM7"/>
<dbReference type="InterPro" id="IPR045065">
    <property type="entry name" value="XPO1/5"/>
</dbReference>
<evidence type="ECO:0000259" key="1">
    <source>
        <dbReference type="Pfam" id="PF08389"/>
    </source>
</evidence>
<sequence>MTILRLLSEEVFDFGTDLTSARAIHLKQQFCEQFESVHQLCHEILENADDAKLIYSTLQTLHGFLFDWIPVGYIFENNMIDLIATKFLPLPAFRSIAVQCLIEISSISIDDNPQYGGKLIFLIHKVMEVMSEQVPLTVNFAKSYSDGSHEEQNFVSNLAQLLVTFLKEHSKLVEVLENNPNQERQQIKNTHMMALSYLIKISQVEDTEVFKICLDYWNWLAMELFRDSPFDSADNPLIDSLRRLRDTSSKNPNETPRRKLYSIVLPELRFLMIGRMAKPEEVIVVVNENNEAVRELIKDTDSVALYKTMRETLVLLTHLDHQDTKLKMTEMLEKQTNGSEWSWKNLSTLCWAIGSISGALNEDEEKTFLVTIIRVLKLLL</sequence>
<dbReference type="Pfam" id="PF18787">
    <property type="entry name" value="CRM1_repeat_3"/>
    <property type="match status" value="1"/>
</dbReference>
<organism evidence="2 3">
    <name type="scientific">Ditylenchus dipsaci</name>
    <dbReference type="NCBI Taxonomy" id="166011"/>
    <lineage>
        <taxon>Eukaryota</taxon>
        <taxon>Metazoa</taxon>
        <taxon>Ecdysozoa</taxon>
        <taxon>Nematoda</taxon>
        <taxon>Chromadorea</taxon>
        <taxon>Rhabditida</taxon>
        <taxon>Tylenchina</taxon>
        <taxon>Tylenchomorpha</taxon>
        <taxon>Sphaerularioidea</taxon>
        <taxon>Anguinidae</taxon>
        <taxon>Anguininae</taxon>
        <taxon>Ditylenchus</taxon>
    </lineage>
</organism>
<dbReference type="Gene3D" id="1.25.10.10">
    <property type="entry name" value="Leucine-rich Repeat Variant"/>
    <property type="match status" value="1"/>
</dbReference>
<dbReference type="Pfam" id="PF18777">
    <property type="entry name" value="CRM1_repeat"/>
    <property type="match status" value="1"/>
</dbReference>
<proteinExistence type="predicted"/>
<protein>
    <submittedName>
        <fullName evidence="3">Exportin-1/Importin-beta-like domain-containing protein</fullName>
    </submittedName>
</protein>
<dbReference type="InterPro" id="IPR016024">
    <property type="entry name" value="ARM-type_fold"/>
</dbReference>
<dbReference type="WBParaSite" id="jg18504">
    <property type="protein sequence ID" value="jg18504"/>
    <property type="gene ID" value="jg18504"/>
</dbReference>
<dbReference type="Pfam" id="PF08389">
    <property type="entry name" value="Xpo1"/>
    <property type="match status" value="1"/>
</dbReference>
<dbReference type="InterPro" id="IPR011989">
    <property type="entry name" value="ARM-like"/>
</dbReference>
<keyword evidence="2" id="KW-1185">Reference proteome</keyword>
<dbReference type="GO" id="GO:0000056">
    <property type="term" value="P:ribosomal small subunit export from nucleus"/>
    <property type="evidence" value="ECO:0007669"/>
    <property type="project" value="TreeGrafter"/>
</dbReference>
<dbReference type="PANTHER" id="PTHR11223">
    <property type="entry name" value="EXPORTIN 1/5"/>
    <property type="match status" value="1"/>
</dbReference>
<dbReference type="InterPro" id="IPR041235">
    <property type="entry name" value="Exp1_repeat_2"/>
</dbReference>
<dbReference type="InterPro" id="IPR041123">
    <property type="entry name" value="CRM1_repeat"/>
</dbReference>
<reference evidence="3" key="1">
    <citation type="submission" date="2022-11" db="UniProtKB">
        <authorList>
            <consortium name="WormBaseParasite"/>
        </authorList>
    </citation>
    <scope>IDENTIFICATION</scope>
</reference>